<feature type="compositionally biased region" description="Basic residues" evidence="2">
    <location>
        <begin position="634"/>
        <end position="647"/>
    </location>
</feature>
<dbReference type="Gene3D" id="3.60.10.10">
    <property type="entry name" value="Endonuclease/exonuclease/phosphatase"/>
    <property type="match status" value="1"/>
</dbReference>
<feature type="compositionally biased region" description="Low complexity" evidence="2">
    <location>
        <begin position="724"/>
        <end position="738"/>
    </location>
</feature>
<evidence type="ECO:0000256" key="2">
    <source>
        <dbReference type="SAM" id="MobiDB-lite"/>
    </source>
</evidence>
<evidence type="ECO:0000256" key="1">
    <source>
        <dbReference type="SAM" id="Coils"/>
    </source>
</evidence>
<evidence type="ECO:0000259" key="3">
    <source>
        <dbReference type="PROSITE" id="PS50878"/>
    </source>
</evidence>
<organism evidence="4 5">
    <name type="scientific">Mya arenaria</name>
    <name type="common">Soft-shell clam</name>
    <dbReference type="NCBI Taxonomy" id="6604"/>
    <lineage>
        <taxon>Eukaryota</taxon>
        <taxon>Metazoa</taxon>
        <taxon>Spiralia</taxon>
        <taxon>Lophotrochozoa</taxon>
        <taxon>Mollusca</taxon>
        <taxon>Bivalvia</taxon>
        <taxon>Autobranchia</taxon>
        <taxon>Heteroconchia</taxon>
        <taxon>Euheterodonta</taxon>
        <taxon>Imparidentia</taxon>
        <taxon>Neoheterodontei</taxon>
        <taxon>Myida</taxon>
        <taxon>Myoidea</taxon>
        <taxon>Myidae</taxon>
        <taxon>Mya</taxon>
    </lineage>
</organism>
<evidence type="ECO:0000313" key="5">
    <source>
        <dbReference type="Proteomes" id="UP001164746"/>
    </source>
</evidence>
<dbReference type="InterPro" id="IPR036691">
    <property type="entry name" value="Endo/exonu/phosph_ase_sf"/>
</dbReference>
<dbReference type="Pfam" id="PF00078">
    <property type="entry name" value="RVT_1"/>
    <property type="match status" value="1"/>
</dbReference>
<gene>
    <name evidence="4" type="ORF">MAR_036405</name>
</gene>
<evidence type="ECO:0000313" key="4">
    <source>
        <dbReference type="EMBL" id="WAR22736.1"/>
    </source>
</evidence>
<feature type="region of interest" description="Disordered" evidence="2">
    <location>
        <begin position="319"/>
        <end position="342"/>
    </location>
</feature>
<name>A0ABY7FU58_MYAAR</name>
<feature type="compositionally biased region" description="Polar residues" evidence="2">
    <location>
        <begin position="555"/>
        <end position="565"/>
    </location>
</feature>
<feature type="compositionally biased region" description="Low complexity" evidence="2">
    <location>
        <begin position="541"/>
        <end position="554"/>
    </location>
</feature>
<sequence>FWTEEDKAVYARARRARHIWLVQGRPRSTMSDSFTNYKQAKRTFTRIQRNCRESHENPLYDELIRTAEIDYRMFWKLLKRNSKRPFEICSEVTDGFKNDYSKVFSHPNEHDILSEDDLSELQCYHTCKTTNNTVTPISLDEVNKIIKSLAKRKSPGGNYIYTFSTGIFELYKDLILRHFTTKSNDKTYPHQITLEQVKDQQGATVELKIKAKHKQNKGNGRVKFSISIYYTTCKLMLNGKHARLFFEDHAEIMKMIMNHPLAASIDKTLANAISQQLNMMEFTPCQHPLPATSPIRSLASLPDTRIDSLENVVDCTQLETRDGSGYDRDERPDSPRLNPTVMGNQVPANSALRALIPPIDSVKQVHSHENNSLKGNTPIRATHSIDLTTPDRQFREPAHESSMHNENLDHSLLTSPTFIDDDNSKFQQTTITDASRSPVQETVTSRMPPTALPIQRQLTVENNQNATKIRKTLQIAPENSVSNENDPIPIKRKGRTKKDFTLSDQDKQLAACKSLIADLEDTNKEQERTIRTLQLQLLTNSGSLPSGSSSTNPTQHSCNCQKRSSPATELDLIKLRMEMLELKIDQKLFLHFKDQPPDNTTSENPIRRQATIPDPGNSPDNSSNKPATKDRFLGHGRKGNGRRHKQQGRVARNGATHHLPSTPTSTSRSPPATTTGPNILPLAIPATACPPKQSSQSQPDINPGTTSSISRTTHTLSATACPDLSYTTLPTESSEPPTDNSTKYQPNGVCKDPTTSQKVVTIGTINIQNVRGNGFYAKTVFEKIDILAIQEHWLYNFEKTELDHIFPGSHWLAKCKDDDDPISPLERKRGVGGIAIIWKDQMNKHVERLPDGSNRIGAISVTTNTGKICIITVYMPCRGNSDSANQIRETLDQLREIITKYQNSHKLLLLGDFNTSLHRNKPNPEDRLLEAFLRETALTPDESYPENPTFFHHNGRDTAQIDYIFTNLENTTIRIKEHESTNTSDHTLVLCSVPCTLSNNHSNKKLTNSNLRKPKWHKCHKSTYQNVTENLLNTERISIPSSSPSLIELDIIHLENVLHSANNEAIPGHQKPTSKPRGKGIWSPEIQAASRRAKVAFGRWKDGGDTSNNLYSEMHNNKKYLRRAQRQHAADKRNSLYEEIMESHNVDSKAFFKLINKQRSQPQHHTETLLTDSGLVTSESEILDTWKEHFNTLATPSCRPHYDNTFKRTVELEMLCIEDLIENKDATTQCRTTQQVEKAISQLKNNKAADARGLTAEHFKLSSQAVVKYVTRIINNIITSRTVPKSIKEGILTPVPKKNKDQRLTNSYRGITVTTVLSKILENTLEPEIKQCINPTINRLQRGFTENTSPNNAALIVTECINEAMVNKTPLALATLDAEKAFDVVWHDGLFRKLYHNNLPLDIWMIIRDLQTNAPTKGNISDPFSVQQGIRQGAKLSPILYKTFNNGLLESLDHNRIGAKIGTTYAGAPTVADDIALLSTNPADLTAALQLVHKFNSKDRANINTTKSEIVIYNSDKKREPQHWDIGNSTIHETESTTHLGILRHHKQQQNITCRIGTGRRAMYSLMGAGLHGRNGINPTISLHMNVTFARPRIIYGLETIHLTQKDLNQLASYEAKLMRQIQYLPDRCSSAAVYSLIGATPISTQIDINALTLFGSILRNPDTAEYEIARRQLAIKQADSHSWFMNIRRILSKYNLPSAYDLLDRPPTRDEWKEKINLAVNNYWAEQWGEDKQSKSSLKFYSIQKDPISNPHQLWSSIETNPRQVKEAVVKARVLTGTYTLQANKHKFNQHLVNPTCTLCNLGPEDREHFLTQCLSLQHARQKHIIRLAHTLTNELNIKVSDTITNNPTLLTQCILDCSAPTIRDTIGNNSETLLQVERISRQLVYDLHSARNFILKKQQCQPP</sequence>
<feature type="domain" description="Reverse transcriptase" evidence="3">
    <location>
        <begin position="1276"/>
        <end position="1530"/>
    </location>
</feature>
<dbReference type="Proteomes" id="UP001164746">
    <property type="component" value="Chromosome 13"/>
</dbReference>
<feature type="region of interest" description="Disordered" evidence="2">
    <location>
        <begin position="593"/>
        <end position="750"/>
    </location>
</feature>
<dbReference type="PANTHER" id="PTHR19446">
    <property type="entry name" value="REVERSE TRANSCRIPTASES"/>
    <property type="match status" value="1"/>
</dbReference>
<keyword evidence="1" id="KW-0175">Coiled coil</keyword>
<feature type="non-terminal residue" evidence="4">
    <location>
        <position position="1905"/>
    </location>
</feature>
<keyword evidence="5" id="KW-1185">Reference proteome</keyword>
<dbReference type="CDD" id="cd01650">
    <property type="entry name" value="RT_nLTR_like"/>
    <property type="match status" value="1"/>
</dbReference>
<feature type="compositionally biased region" description="Basic and acidic residues" evidence="2">
    <location>
        <begin position="319"/>
        <end position="334"/>
    </location>
</feature>
<feature type="coiled-coil region" evidence="1">
    <location>
        <begin position="509"/>
        <end position="536"/>
    </location>
</feature>
<dbReference type="InterPro" id="IPR000477">
    <property type="entry name" value="RT_dom"/>
</dbReference>
<feature type="compositionally biased region" description="Low complexity" evidence="2">
    <location>
        <begin position="660"/>
        <end position="675"/>
    </location>
</feature>
<dbReference type="Pfam" id="PF03372">
    <property type="entry name" value="Exo_endo_phos"/>
    <property type="match status" value="1"/>
</dbReference>
<protein>
    <submittedName>
        <fullName evidence="4">LORF2-like protein</fullName>
    </submittedName>
</protein>
<feature type="region of interest" description="Disordered" evidence="2">
    <location>
        <begin position="541"/>
        <end position="565"/>
    </location>
</feature>
<dbReference type="SUPFAM" id="SSF56219">
    <property type="entry name" value="DNase I-like"/>
    <property type="match status" value="1"/>
</dbReference>
<accession>A0ABY7FU58</accession>
<reference evidence="4" key="1">
    <citation type="submission" date="2022-11" db="EMBL/GenBank/DDBJ databases">
        <title>Centuries of genome instability and evolution in soft-shell clam transmissible cancer (bioRxiv).</title>
        <authorList>
            <person name="Hart S.F.M."/>
            <person name="Yonemitsu M.A."/>
            <person name="Giersch R.M."/>
            <person name="Beal B.F."/>
            <person name="Arriagada G."/>
            <person name="Davis B.W."/>
            <person name="Ostrander E.A."/>
            <person name="Goff S.P."/>
            <person name="Metzger M.J."/>
        </authorList>
    </citation>
    <scope>NUCLEOTIDE SEQUENCE</scope>
    <source>
        <strain evidence="4">MELC-2E11</strain>
        <tissue evidence="4">Siphon/mantle</tissue>
    </source>
</reference>
<dbReference type="EMBL" id="CP111024">
    <property type="protein sequence ID" value="WAR22736.1"/>
    <property type="molecule type" value="Genomic_DNA"/>
</dbReference>
<proteinExistence type="predicted"/>
<dbReference type="PROSITE" id="PS50878">
    <property type="entry name" value="RT_POL"/>
    <property type="match status" value="1"/>
</dbReference>
<dbReference type="InterPro" id="IPR005135">
    <property type="entry name" value="Endo/exonuclease/phosphatase"/>
</dbReference>
<feature type="compositionally biased region" description="Polar residues" evidence="2">
    <location>
        <begin position="692"/>
        <end position="718"/>
    </location>
</feature>